<evidence type="ECO:0000313" key="1">
    <source>
        <dbReference type="EMBL" id="QNO44131.1"/>
    </source>
</evidence>
<dbReference type="EMBL" id="MT630914">
    <property type="protein sequence ID" value="QNO44131.1"/>
    <property type="molecule type" value="Genomic_DNA"/>
</dbReference>
<name>A0A7G9Y821_9EURY</name>
<evidence type="ECO:0000313" key="2">
    <source>
        <dbReference type="EMBL" id="QNO44155.1"/>
    </source>
</evidence>
<gene>
    <name evidence="1" type="ORF">ELINAKEJ_00002</name>
    <name evidence="2" type="ORF">MIPKNKFN_00002</name>
</gene>
<organism evidence="2">
    <name type="scientific">Candidatus Methanogaster sp. ANME-2c ERB4</name>
    <dbReference type="NCBI Taxonomy" id="2759911"/>
    <lineage>
        <taxon>Archaea</taxon>
        <taxon>Methanobacteriati</taxon>
        <taxon>Methanobacteriota</taxon>
        <taxon>Stenosarchaea group</taxon>
        <taxon>Methanomicrobia</taxon>
        <taxon>Methanosarcinales</taxon>
        <taxon>ANME-2 cluster</taxon>
        <taxon>Candidatus Methanogasteraceae</taxon>
        <taxon>Candidatus Methanogaster</taxon>
    </lineage>
</organism>
<sequence length="64" mass="7513">MVIRHVSVRLRLWEEIIICFACYFINRSSGLIGKRLVCCNIIAIPVLEVDECRNGREQDFLFLK</sequence>
<protein>
    <submittedName>
        <fullName evidence="2">Uncharacterized protein</fullName>
    </submittedName>
</protein>
<accession>A0A7G9Y821</accession>
<reference evidence="2" key="1">
    <citation type="submission" date="2020-06" db="EMBL/GenBank/DDBJ databases">
        <title>Unique genomic features of the anaerobic methanotrophic archaea.</title>
        <authorList>
            <person name="Chadwick G.L."/>
            <person name="Skennerton C.T."/>
            <person name="Laso-Perez R."/>
            <person name="Leu A.O."/>
            <person name="Speth D.R."/>
            <person name="Yu H."/>
            <person name="Morgan-Lang C."/>
            <person name="Hatzenpichler R."/>
            <person name="Goudeau D."/>
            <person name="Malmstrom R."/>
            <person name="Brazelton W.J."/>
            <person name="Woyke T."/>
            <person name="Hallam S.J."/>
            <person name="Tyson G.W."/>
            <person name="Wegener G."/>
            <person name="Boetius A."/>
            <person name="Orphan V."/>
        </authorList>
    </citation>
    <scope>NUCLEOTIDE SEQUENCE</scope>
</reference>
<dbReference type="AlphaFoldDB" id="A0A7G9Y821"/>
<proteinExistence type="predicted"/>
<dbReference type="EMBL" id="MT630922">
    <property type="protein sequence ID" value="QNO44155.1"/>
    <property type="molecule type" value="Genomic_DNA"/>
</dbReference>